<proteinExistence type="predicted"/>
<dbReference type="InterPro" id="IPR011701">
    <property type="entry name" value="MFS"/>
</dbReference>
<evidence type="ECO:0000313" key="8">
    <source>
        <dbReference type="EMBL" id="MEB3752166.1"/>
    </source>
</evidence>
<evidence type="ECO:0000256" key="5">
    <source>
        <dbReference type="ARBA" id="ARBA00023136"/>
    </source>
</evidence>
<dbReference type="Pfam" id="PF07690">
    <property type="entry name" value="MFS_1"/>
    <property type="match status" value="1"/>
</dbReference>
<dbReference type="RefSeq" id="WP_235207597.1">
    <property type="nucleotide sequence ID" value="NZ_JPYA02000004.1"/>
</dbReference>
<evidence type="ECO:0000256" key="1">
    <source>
        <dbReference type="ARBA" id="ARBA00004651"/>
    </source>
</evidence>
<dbReference type="Proteomes" id="UP000029267">
    <property type="component" value="Unassembled WGS sequence"/>
</dbReference>
<name>A0ABU6BJH8_9BACL</name>
<gene>
    <name evidence="8" type="ORF">EP10_003038</name>
</gene>
<feature type="transmembrane region" description="Helical" evidence="6">
    <location>
        <begin position="50"/>
        <end position="72"/>
    </location>
</feature>
<keyword evidence="4 6" id="KW-1133">Transmembrane helix</keyword>
<evidence type="ECO:0000256" key="6">
    <source>
        <dbReference type="SAM" id="Phobius"/>
    </source>
</evidence>
<keyword evidence="2" id="KW-0813">Transport</keyword>
<feature type="transmembrane region" description="Helical" evidence="6">
    <location>
        <begin position="24"/>
        <end position="44"/>
    </location>
</feature>
<dbReference type="InterPro" id="IPR020846">
    <property type="entry name" value="MFS_dom"/>
</dbReference>
<dbReference type="InterPro" id="IPR036259">
    <property type="entry name" value="MFS_trans_sf"/>
</dbReference>
<organism evidence="8 9">
    <name type="scientific">Geobacillus icigianus</name>
    <dbReference type="NCBI Taxonomy" id="1430331"/>
    <lineage>
        <taxon>Bacteria</taxon>
        <taxon>Bacillati</taxon>
        <taxon>Bacillota</taxon>
        <taxon>Bacilli</taxon>
        <taxon>Bacillales</taxon>
        <taxon>Anoxybacillaceae</taxon>
        <taxon>Geobacillus</taxon>
    </lineage>
</organism>
<dbReference type="PROSITE" id="PS50850">
    <property type="entry name" value="MFS"/>
    <property type="match status" value="1"/>
</dbReference>
<feature type="domain" description="Major facilitator superfamily (MFS) profile" evidence="7">
    <location>
        <begin position="1"/>
        <end position="144"/>
    </location>
</feature>
<keyword evidence="5 6" id="KW-0472">Membrane</keyword>
<accession>A0ABU6BJH8</accession>
<reference evidence="8 9" key="1">
    <citation type="journal article" date="2014" name="Genome Announc.">
        <title>Draft Genome Sequence of Geobacillus icigianus Strain G1w1T Isolated from Hot Springs in the Valley of Geysers, Kamchatka (Russian Federation).</title>
        <authorList>
            <person name="Bryanskaya A.V."/>
            <person name="Rozanov A.S."/>
            <person name="Logacheva M.D."/>
            <person name="Kotenko A.V."/>
            <person name="Peltek S.E."/>
        </authorList>
    </citation>
    <scope>NUCLEOTIDE SEQUENCE [LARGE SCALE GENOMIC DNA]</scope>
    <source>
        <strain evidence="8 9">G1w1</strain>
    </source>
</reference>
<evidence type="ECO:0000256" key="2">
    <source>
        <dbReference type="ARBA" id="ARBA00022448"/>
    </source>
</evidence>
<evidence type="ECO:0000313" key="9">
    <source>
        <dbReference type="Proteomes" id="UP000029267"/>
    </source>
</evidence>
<keyword evidence="3 6" id="KW-0812">Transmembrane</keyword>
<sequence length="144" mass="16038">MSSMIVIGSFLDGRLQGRFPERRIILTTAYLTTASIFFFLLTAWQSLELLVVAIAMFGLFLGLSLPVQTTVLTNVFQANRSTAIGVYNFFRYMGMAFGPMTSEQRSEAAADGRKTSSTCRAIRPQTADSPLPYALFFRHFINVS</sequence>
<comment type="subcellular location">
    <subcellularLocation>
        <location evidence="1">Cell membrane</location>
        <topology evidence="1">Multi-pass membrane protein</topology>
    </subcellularLocation>
</comment>
<keyword evidence="9" id="KW-1185">Reference proteome</keyword>
<evidence type="ECO:0000256" key="3">
    <source>
        <dbReference type="ARBA" id="ARBA00022692"/>
    </source>
</evidence>
<dbReference type="SUPFAM" id="SSF103473">
    <property type="entry name" value="MFS general substrate transporter"/>
    <property type="match status" value="1"/>
</dbReference>
<evidence type="ECO:0000259" key="7">
    <source>
        <dbReference type="PROSITE" id="PS50850"/>
    </source>
</evidence>
<dbReference type="Gene3D" id="1.20.1250.20">
    <property type="entry name" value="MFS general substrate transporter like domains"/>
    <property type="match status" value="1"/>
</dbReference>
<evidence type="ECO:0000256" key="4">
    <source>
        <dbReference type="ARBA" id="ARBA00022989"/>
    </source>
</evidence>
<dbReference type="EMBL" id="JPYA02000004">
    <property type="protein sequence ID" value="MEB3752166.1"/>
    <property type="molecule type" value="Genomic_DNA"/>
</dbReference>
<comment type="caution">
    <text evidence="8">The sequence shown here is derived from an EMBL/GenBank/DDBJ whole genome shotgun (WGS) entry which is preliminary data.</text>
</comment>
<protein>
    <recommendedName>
        <fullName evidence="7">Major facilitator superfamily (MFS) profile domain-containing protein</fullName>
    </recommendedName>
</protein>